<accession>A0A239XLN6</accession>
<dbReference type="EC" id="2.3.1.-" evidence="3"/>
<keyword evidence="3" id="KW-0012">Acyltransferase</keyword>
<dbReference type="Pfam" id="PF01757">
    <property type="entry name" value="Acyl_transf_3"/>
    <property type="match status" value="1"/>
</dbReference>
<evidence type="ECO:0000313" key="4">
    <source>
        <dbReference type="Proteomes" id="UP000215196"/>
    </source>
</evidence>
<dbReference type="EMBL" id="LT906465">
    <property type="protein sequence ID" value="SNV47851.1"/>
    <property type="molecule type" value="Genomic_DNA"/>
</dbReference>
<keyword evidence="1" id="KW-0812">Transmembrane</keyword>
<protein>
    <submittedName>
        <fullName evidence="3">O-acetyltransferase OatA</fullName>
        <ecNumber evidence="3">2.3.1.-</ecNumber>
    </submittedName>
</protein>
<dbReference type="AlphaFoldDB" id="A0A239XLN6"/>
<feature type="transmembrane region" description="Helical" evidence="1">
    <location>
        <begin position="224"/>
        <end position="243"/>
    </location>
</feature>
<sequence>MSDNTAELKKFFPALTGFRAIAAWMIFVYHFMPFANPKYPLWIKQIVWEFHIGVDMFFVLSGFLITYRYFNDHPIHFRKYMVNRIARIYPMYFLITAAVFLVWYFQNGTWNMEKTVEAIVSFTMTKALFSKFHLGGIPQGWTLTLEEMFYLTAPFYFILIRKKSWWLFALPFLILISGLLLKNMTAVPQNIWGFLQPAVYTYIFEFFAGIGLGWLLLKKKFTAFKFPTATVFGIAVLAFYLVGKHWASGFIDFKTEIGRAVEMIFLSVLGIAPLLLGLIKEKSMISKILGGRIMVLLGKSSYIFYLIHKGFVPVFINDYISDNKLVIFILLNILSVILFIYLEEPLNHYIRKKFGKPAVKAVEA</sequence>
<feature type="transmembrane region" description="Helical" evidence="1">
    <location>
        <begin position="88"/>
        <end position="105"/>
    </location>
</feature>
<dbReference type="InterPro" id="IPR002656">
    <property type="entry name" value="Acyl_transf_3_dom"/>
</dbReference>
<name>A0A239XLN6_9FLAO</name>
<feature type="transmembrane region" description="Helical" evidence="1">
    <location>
        <begin position="166"/>
        <end position="187"/>
    </location>
</feature>
<evidence type="ECO:0000259" key="2">
    <source>
        <dbReference type="Pfam" id="PF01757"/>
    </source>
</evidence>
<feature type="transmembrane region" description="Helical" evidence="1">
    <location>
        <begin position="263"/>
        <end position="279"/>
    </location>
</feature>
<keyword evidence="1" id="KW-0472">Membrane</keyword>
<feature type="domain" description="Acyltransferase 3" evidence="2">
    <location>
        <begin position="14"/>
        <end position="342"/>
    </location>
</feature>
<reference evidence="3 4" key="1">
    <citation type="submission" date="2017-06" db="EMBL/GenBank/DDBJ databases">
        <authorList>
            <consortium name="Pathogen Informatics"/>
        </authorList>
    </citation>
    <scope>NUCLEOTIDE SEQUENCE [LARGE SCALE GENOMIC DNA]</scope>
    <source>
        <strain evidence="3 4">NCTC13490</strain>
    </source>
</reference>
<dbReference type="GO" id="GO:0000271">
    <property type="term" value="P:polysaccharide biosynthetic process"/>
    <property type="evidence" value="ECO:0007669"/>
    <property type="project" value="TreeGrafter"/>
</dbReference>
<feature type="transmembrane region" description="Helical" evidence="1">
    <location>
        <begin position="46"/>
        <end position="67"/>
    </location>
</feature>
<gene>
    <name evidence="3" type="primary">oatA</name>
    <name evidence="3" type="ORF">SAMEA4412677_01813</name>
</gene>
<keyword evidence="4" id="KW-1185">Reference proteome</keyword>
<dbReference type="Proteomes" id="UP000215196">
    <property type="component" value="Chromosome 1"/>
</dbReference>
<dbReference type="KEGG" id="ctak:4412677_01813"/>
<feature type="transmembrane region" description="Helical" evidence="1">
    <location>
        <begin position="288"/>
        <end position="305"/>
    </location>
</feature>
<keyword evidence="1" id="KW-1133">Transmembrane helix</keyword>
<feature type="transmembrane region" description="Helical" evidence="1">
    <location>
        <begin position="140"/>
        <end position="159"/>
    </location>
</feature>
<dbReference type="GO" id="GO:0016747">
    <property type="term" value="F:acyltransferase activity, transferring groups other than amino-acyl groups"/>
    <property type="evidence" value="ECO:0007669"/>
    <property type="project" value="InterPro"/>
</dbReference>
<dbReference type="PANTHER" id="PTHR23028:SF53">
    <property type="entry name" value="ACYL_TRANSF_3 DOMAIN-CONTAINING PROTEIN"/>
    <property type="match status" value="1"/>
</dbReference>
<organism evidence="3 4">
    <name type="scientific">Chryseobacterium taklimakanense</name>
    <dbReference type="NCBI Taxonomy" id="536441"/>
    <lineage>
        <taxon>Bacteria</taxon>
        <taxon>Pseudomonadati</taxon>
        <taxon>Bacteroidota</taxon>
        <taxon>Flavobacteriia</taxon>
        <taxon>Flavobacteriales</taxon>
        <taxon>Weeksellaceae</taxon>
        <taxon>Chryseobacterium group</taxon>
        <taxon>Chryseobacterium</taxon>
    </lineage>
</organism>
<evidence type="ECO:0000313" key="3">
    <source>
        <dbReference type="EMBL" id="SNV47851.1"/>
    </source>
</evidence>
<feature type="transmembrane region" description="Helical" evidence="1">
    <location>
        <begin position="12"/>
        <end position="34"/>
    </location>
</feature>
<dbReference type="GO" id="GO:0016020">
    <property type="term" value="C:membrane"/>
    <property type="evidence" value="ECO:0007669"/>
    <property type="project" value="TreeGrafter"/>
</dbReference>
<dbReference type="InterPro" id="IPR050879">
    <property type="entry name" value="Acyltransferase_3"/>
</dbReference>
<evidence type="ECO:0000256" key="1">
    <source>
        <dbReference type="SAM" id="Phobius"/>
    </source>
</evidence>
<dbReference type="PANTHER" id="PTHR23028">
    <property type="entry name" value="ACETYLTRANSFERASE"/>
    <property type="match status" value="1"/>
</dbReference>
<keyword evidence="3" id="KW-0808">Transferase</keyword>
<dbReference type="RefSeq" id="WP_095072540.1">
    <property type="nucleotide sequence ID" value="NZ_LT906465.1"/>
</dbReference>
<feature type="transmembrane region" description="Helical" evidence="1">
    <location>
        <begin position="199"/>
        <end position="217"/>
    </location>
</feature>
<feature type="transmembrane region" description="Helical" evidence="1">
    <location>
        <begin position="325"/>
        <end position="342"/>
    </location>
</feature>
<proteinExistence type="predicted"/>